<dbReference type="InParanoid" id="C4R0U4"/>
<accession>C4R0U4</accession>
<evidence type="ECO:0000313" key="3">
    <source>
        <dbReference type="EMBL" id="CAY69118.1"/>
    </source>
</evidence>
<keyword evidence="4" id="KW-1185">Reference proteome</keyword>
<dbReference type="RefSeq" id="XP_002491398.1">
    <property type="nucleotide sequence ID" value="XM_002491353.1"/>
</dbReference>
<dbReference type="HOGENOM" id="CLU_012066_3_2_1"/>
<dbReference type="AlphaFoldDB" id="C4R0U4"/>
<dbReference type="PANTHER" id="PTHR33119">
    <property type="entry name" value="IFI3P"/>
    <property type="match status" value="1"/>
</dbReference>
<dbReference type="InterPro" id="IPR025340">
    <property type="entry name" value="DUF4246"/>
</dbReference>
<sequence>MVLLKRLLSKTPFITQQPAPTMAFKTTIEHFPHPFFDGFSAEANVCFPRVVDDLIVQKLSYTIRSKPDWTTKYKNEEIKKKWIAEMEGQLKLEPDILPLHPAETIWKFVFEELAWYEKYAEETGFTAGPNENVLFSDSALDDDFRKSLKKLVYEKLEDVPEDSKDWHPGSNNQVLDLVHPSLYPLQYGKTLVVTEKGYEVSKVIVPKTIPKYTHYYGKDFLSENYQWLPSIFHVSKKNGEYDVNIQSYINNLDPVKYGSLYPLISSVFAKAIPGLNLLLTHLSNLERLRVEYPRFDYMQYSLVYDQDFNNKLQALEATSDYDWEEYERIFEQREDHVDKSRFPLEFKTPVFEKKVDLADFGDLKVITKLANIHLTPEKPTYPGGSWHVEGTVNEDIVATVLYYYDSENIGESKLSFRNATIEPKYEQSDDVTVRKIFGLHDEDRLTRFLGSVDCIENRLLIFPNVYQHHVEPFELVDKTKSGHRKILCFFLVDPNNRHTFATDKVPPQQENLLGDKITSFLGKETSSKLPTEILDLIANKVQYTLSLDEAKKVREKLMEERTPEEEDEYGGSNVYTSLFSLCEH</sequence>
<dbReference type="Pfam" id="PF14033">
    <property type="entry name" value="DUF4246"/>
    <property type="match status" value="1"/>
</dbReference>
<dbReference type="EMBL" id="FN392320">
    <property type="protein sequence ID" value="CAY69118.1"/>
    <property type="molecule type" value="Genomic_DNA"/>
</dbReference>
<organism evidence="3 4">
    <name type="scientific">Komagataella phaffii (strain GS115 / ATCC 20864)</name>
    <name type="common">Yeast</name>
    <name type="synonym">Pichia pastoris</name>
    <dbReference type="NCBI Taxonomy" id="644223"/>
    <lineage>
        <taxon>Eukaryota</taxon>
        <taxon>Fungi</taxon>
        <taxon>Dikarya</taxon>
        <taxon>Ascomycota</taxon>
        <taxon>Saccharomycotina</taxon>
        <taxon>Pichiomycetes</taxon>
        <taxon>Pichiales</taxon>
        <taxon>Pichiaceae</taxon>
        <taxon>Komagataella</taxon>
    </lineage>
</organism>
<dbReference type="eggNOG" id="ENOG502QQIE">
    <property type="taxonomic scope" value="Eukaryota"/>
</dbReference>
<evidence type="ECO:0000313" key="4">
    <source>
        <dbReference type="Proteomes" id="UP000000314"/>
    </source>
</evidence>
<protein>
    <submittedName>
        <fullName evidence="3">Uncharacterized protein</fullName>
    </submittedName>
</protein>
<dbReference type="OrthoDB" id="415532at2759"/>
<reference evidence="3 4" key="1">
    <citation type="journal article" date="2009" name="Nat. Biotechnol.">
        <title>Genome sequence of the recombinant protein production host Pichia pastoris.</title>
        <authorList>
            <person name="De Schutter K."/>
            <person name="Lin Y.C."/>
            <person name="Tiels P."/>
            <person name="Van Hecke A."/>
            <person name="Glinka S."/>
            <person name="Weber-Lehmann J."/>
            <person name="Rouze P."/>
            <person name="Van de Peer Y."/>
            <person name="Callewaert N."/>
        </authorList>
    </citation>
    <scope>NUCLEOTIDE SEQUENCE [LARGE SCALE GENOMIC DNA]</scope>
    <source>
        <strain evidence="4">GS115 / ATCC 20864</strain>
    </source>
</reference>
<evidence type="ECO:0000259" key="2">
    <source>
        <dbReference type="Pfam" id="PF21666"/>
    </source>
</evidence>
<evidence type="ECO:0000259" key="1">
    <source>
        <dbReference type="Pfam" id="PF14033"/>
    </source>
</evidence>
<name>C4R0U4_KOMPG</name>
<gene>
    <name evidence="3" type="ordered locus">PAS_chr2-1_0488</name>
</gene>
<dbReference type="Pfam" id="PF21666">
    <property type="entry name" value="DUF4246_N"/>
    <property type="match status" value="1"/>
</dbReference>
<dbReference type="STRING" id="644223.C4R0U4"/>
<dbReference type="PANTHER" id="PTHR33119:SF1">
    <property type="entry name" value="FE2OG DIOXYGENASE DOMAIN-CONTAINING PROTEIN"/>
    <property type="match status" value="1"/>
</dbReference>
<dbReference type="GeneID" id="8198411"/>
<dbReference type="InterPro" id="IPR049192">
    <property type="entry name" value="DUF4246_C"/>
</dbReference>
<feature type="domain" description="DUF4246" evidence="2">
    <location>
        <begin position="22"/>
        <end position="85"/>
    </location>
</feature>
<dbReference type="InterPro" id="IPR049207">
    <property type="entry name" value="DUF4246_N"/>
</dbReference>
<dbReference type="Proteomes" id="UP000000314">
    <property type="component" value="Chromosome 2"/>
</dbReference>
<feature type="domain" description="DUF4246" evidence="1">
    <location>
        <begin position="104"/>
        <end position="513"/>
    </location>
</feature>
<dbReference type="OMA" id="QDRHEFI"/>
<proteinExistence type="predicted"/>
<dbReference type="KEGG" id="ppa:PAS_chr2-1_0488"/>